<proteinExistence type="predicted"/>
<gene>
    <name evidence="1" type="ORF">DEAC_c17820</name>
</gene>
<protein>
    <submittedName>
        <fullName evidence="1">Uncharacterized protein</fullName>
    </submittedName>
</protein>
<evidence type="ECO:0000313" key="1">
    <source>
        <dbReference type="EMBL" id="KLU66383.1"/>
    </source>
</evidence>
<keyword evidence="2" id="KW-1185">Reference proteome</keyword>
<dbReference type="RefSeq" id="WP_047809646.1">
    <property type="nucleotide sequence ID" value="NZ_LDZY01000005.1"/>
</dbReference>
<accession>A0A0J1FTR6</accession>
<evidence type="ECO:0000313" key="2">
    <source>
        <dbReference type="Proteomes" id="UP000036356"/>
    </source>
</evidence>
<dbReference type="EMBL" id="LDZY01000005">
    <property type="protein sequence ID" value="KLU66383.1"/>
    <property type="molecule type" value="Genomic_DNA"/>
</dbReference>
<sequence>MISVDLPIIGKRHSKKVVFCDNDETTLCDSSLLGETISSALFKTNIIKYEHEESVKAGRQILTGQLQKGKSIIALDNHKGHNNYAIVVSGGKAVLCHRSYNPDGHTWSTPPGNNQAQHFNLLDSRTYILDMDIRENYSKLDKVFLINPNLRKPINVEYTVSWV</sequence>
<organism evidence="1 2">
    <name type="scientific">Desulfosporosinus acididurans</name>
    <dbReference type="NCBI Taxonomy" id="476652"/>
    <lineage>
        <taxon>Bacteria</taxon>
        <taxon>Bacillati</taxon>
        <taxon>Bacillota</taxon>
        <taxon>Clostridia</taxon>
        <taxon>Eubacteriales</taxon>
        <taxon>Desulfitobacteriaceae</taxon>
        <taxon>Desulfosporosinus</taxon>
    </lineage>
</organism>
<comment type="caution">
    <text evidence="1">The sequence shown here is derived from an EMBL/GenBank/DDBJ whole genome shotgun (WGS) entry which is preliminary data.</text>
</comment>
<dbReference type="PATRIC" id="fig|476652.3.peg.1839"/>
<dbReference type="AlphaFoldDB" id="A0A0J1FTR6"/>
<name>A0A0J1FTR6_9FIRM</name>
<dbReference type="Proteomes" id="UP000036356">
    <property type="component" value="Unassembled WGS sequence"/>
</dbReference>
<reference evidence="1 2" key="1">
    <citation type="submission" date="2015-06" db="EMBL/GenBank/DDBJ databases">
        <title>Draft genome of the moderately acidophilic sulfate reducer Candidatus Desulfosporosinus acididurans strain M1.</title>
        <authorList>
            <person name="Poehlein A."/>
            <person name="Petzsch P."/>
            <person name="Johnson B.D."/>
            <person name="Schloemann M."/>
            <person name="Daniel R."/>
            <person name="Muehling M."/>
        </authorList>
    </citation>
    <scope>NUCLEOTIDE SEQUENCE [LARGE SCALE GENOMIC DNA]</scope>
    <source>
        <strain evidence="1 2">M1</strain>
    </source>
</reference>